<dbReference type="EMBL" id="BAAANC010000006">
    <property type="protein sequence ID" value="GAA1561432.1"/>
    <property type="molecule type" value="Genomic_DNA"/>
</dbReference>
<sequence length="69" mass="7280">MDALEHAPRGQVVEIAADGHVGGAGQFDQFGDRDPGRALQAFYDDTLTFGTLHGTESNISACAFKHSAC</sequence>
<proteinExistence type="predicted"/>
<reference evidence="1 2" key="1">
    <citation type="journal article" date="2019" name="Int. J. Syst. Evol. Microbiol.">
        <title>The Global Catalogue of Microorganisms (GCM) 10K type strain sequencing project: providing services to taxonomists for standard genome sequencing and annotation.</title>
        <authorList>
            <consortium name="The Broad Institute Genomics Platform"/>
            <consortium name="The Broad Institute Genome Sequencing Center for Infectious Disease"/>
            <person name="Wu L."/>
            <person name="Ma J."/>
        </authorList>
    </citation>
    <scope>NUCLEOTIDE SEQUENCE [LARGE SCALE GENOMIC DNA]</scope>
    <source>
        <strain evidence="1 2">JCM 14303</strain>
    </source>
</reference>
<accession>A0ABN2CRF5</accession>
<evidence type="ECO:0000313" key="2">
    <source>
        <dbReference type="Proteomes" id="UP001500363"/>
    </source>
</evidence>
<name>A0ABN2CRF5_9ACTN</name>
<evidence type="ECO:0000313" key="1">
    <source>
        <dbReference type="EMBL" id="GAA1561432.1"/>
    </source>
</evidence>
<dbReference type="Proteomes" id="UP001500363">
    <property type="component" value="Unassembled WGS sequence"/>
</dbReference>
<keyword evidence="2" id="KW-1185">Reference proteome</keyword>
<gene>
    <name evidence="1" type="ORF">GCM10009741_78460</name>
</gene>
<comment type="caution">
    <text evidence="1">The sequence shown here is derived from an EMBL/GenBank/DDBJ whole genome shotgun (WGS) entry which is preliminary data.</text>
</comment>
<organism evidence="1 2">
    <name type="scientific">Kribbella lupini</name>
    <dbReference type="NCBI Taxonomy" id="291602"/>
    <lineage>
        <taxon>Bacteria</taxon>
        <taxon>Bacillati</taxon>
        <taxon>Actinomycetota</taxon>
        <taxon>Actinomycetes</taxon>
        <taxon>Propionibacteriales</taxon>
        <taxon>Kribbellaceae</taxon>
        <taxon>Kribbella</taxon>
    </lineage>
</organism>
<protein>
    <submittedName>
        <fullName evidence="1">Uncharacterized protein</fullName>
    </submittedName>
</protein>